<sequence>MGFHNPDMPWSELERLLSGRGTGAAGSGAAGPETAGSGAAGPDTAGSGTAGADTAGSGAVGPDGPTGAWFGSNRGRRHLRVVDPLAVDGDGGDSPAWSRKRDAYAAPGGLATPDDAVPYAELHAHSNFSFLDGASHPEELAEEAAALGLTALAVTDHDGFYGVVRFAEAARALRLPTIFGAELSLGLPGPQNGEPDPLGQHLLVLAHGPDGYARLARTIARAQLRGGEKGRPIYGDLEEVAAELRDHVLVLTGCRKGHVPAALLTEGVEAAAWELDRLTALFGAETVAVELTDHGDPADGDRNDALAALAAAAGLPTVATTNAHYANPARRRLASALAAVRARRSLDEMDGWLPAAATAHLRGGAEMAERFAAYPGAVARAAEFGAELAFDLQLVAPQLPAYDVPPGHTEMSWLRRLTMDGALERYGPPAAHPRAYEQLEHELRMIEELGFPGYFLVVYDIVTFCRRSDIYCQGRGSAANSAVCYALRITNVDAVRHGLLFERFLAPERDGPPDIDVDIESDRREEVIQHLYARYGREHTAQVANVISYRPRSAVRDIAKAFGFSPGQQDAWSKQIDRWGSVATVDVEEIPEQVVAYANELAGGTAGGAGFPRHLGIHSGGMVICDRPVIEVCPVEWGRMPGRSVLQWDKDDCASAGLVKFDLLGLGMLSALHYAYDMIGDTLDLGDMTLDDPEVYDMLCRADSVGVFQVESRAQMATLPRLKPREFYDLVVEVALIRPGPIQGGSVHPYIRRKNGQEPVAYPHPLMRNALEKTLGVPLFQEQLMQLAIDLAGFDAAEADQLRRAMGAKRSTERMARIRDRLYAGMAERGITGEVADDVYVKLSAFASYGFPESHAMSFAYLVYASAWLKRYHPAAFLAALLNAQPMGFYSPQSLVDDARRHGVEVRRPDINASAAGAVLESTPDTRWGGVPVDPPHRWGLGGPAVRLGLSAVRTLGEDLAGRIAAERTAHGPYRDLPDLARRVGATAAQLEALATADAFAGFGLTRREALWAAGAAAREGAGRDRAGRLSGGADGIRTPALPGTAGGTRAPALPGMDEVDRLRADVWATGLSPESHPAQFVRGRLDELGAVPIARLGRIEPGRRVRVGGIVTHRQRPATAGGVTFLNLEDETGMLNVTCSPGLWQHYRRVARTSAALVVRGRLQRAEGVTSLIADRLDPITAPVSPPSRDFR</sequence>
<dbReference type="Gene3D" id="3.20.20.140">
    <property type="entry name" value="Metal-dependent hydrolases"/>
    <property type="match status" value="1"/>
</dbReference>
<evidence type="ECO:0000256" key="14">
    <source>
        <dbReference type="SAM" id="MobiDB-lite"/>
    </source>
</evidence>
<accession>A0ABV6NZL5</accession>
<comment type="caution">
    <text evidence="16">The sequence shown here is derived from an EMBL/GenBank/DDBJ whole genome shotgun (WGS) entry which is preliminary data.</text>
</comment>
<dbReference type="SUPFAM" id="SSF89550">
    <property type="entry name" value="PHP domain-like"/>
    <property type="match status" value="1"/>
</dbReference>
<name>A0ABV6NZL5_9ACTN</name>
<dbReference type="EC" id="2.7.7.7" evidence="3 13"/>
<dbReference type="InterPro" id="IPR029460">
    <property type="entry name" value="DNAPol_HHH"/>
</dbReference>
<dbReference type="InterPro" id="IPR040982">
    <property type="entry name" value="DNA_pol3_finger"/>
</dbReference>
<evidence type="ECO:0000313" key="17">
    <source>
        <dbReference type="Proteomes" id="UP001589894"/>
    </source>
</evidence>
<evidence type="ECO:0000256" key="10">
    <source>
        <dbReference type="ARBA" id="ARBA00022932"/>
    </source>
</evidence>
<comment type="subcellular location">
    <subcellularLocation>
        <location evidence="1 13">Cytoplasm</location>
    </subcellularLocation>
</comment>
<evidence type="ECO:0000256" key="3">
    <source>
        <dbReference type="ARBA" id="ARBA00012417"/>
    </source>
</evidence>
<feature type="compositionally biased region" description="Gly residues" evidence="14">
    <location>
        <begin position="20"/>
        <end position="29"/>
    </location>
</feature>
<keyword evidence="17" id="KW-1185">Reference proteome</keyword>
<evidence type="ECO:0000256" key="8">
    <source>
        <dbReference type="ARBA" id="ARBA00022705"/>
    </source>
</evidence>
<reference evidence="16 17" key="1">
    <citation type="submission" date="2024-09" db="EMBL/GenBank/DDBJ databases">
        <authorList>
            <person name="Sun Q."/>
            <person name="Mori K."/>
        </authorList>
    </citation>
    <scope>NUCLEOTIDE SEQUENCE [LARGE SCALE GENOMIC DNA]</scope>
    <source>
        <strain evidence="16 17">TBRC 2205</strain>
    </source>
</reference>
<dbReference type="NCBIfam" id="NF004225">
    <property type="entry name" value="PRK05672.1"/>
    <property type="match status" value="1"/>
</dbReference>
<dbReference type="Pfam" id="PF14579">
    <property type="entry name" value="HHH_6"/>
    <property type="match status" value="1"/>
</dbReference>
<dbReference type="Gene3D" id="1.10.150.870">
    <property type="match status" value="1"/>
</dbReference>
<protein>
    <recommendedName>
        <fullName evidence="4 13">Error-prone DNA polymerase</fullName>
        <ecNumber evidence="3 13">2.7.7.7</ecNumber>
    </recommendedName>
</protein>
<gene>
    <name evidence="13" type="primary">dnaE2</name>
    <name evidence="16" type="ORF">ACFFHU_19050</name>
</gene>
<keyword evidence="5 13" id="KW-0963">Cytoplasm</keyword>
<dbReference type="InterPro" id="IPR003141">
    <property type="entry name" value="Pol/His_phosphatase_N"/>
</dbReference>
<feature type="domain" description="Polymerase/histidinol phosphatase N-terminal" evidence="15">
    <location>
        <begin position="120"/>
        <end position="187"/>
    </location>
</feature>
<evidence type="ECO:0000259" key="15">
    <source>
        <dbReference type="SMART" id="SM00481"/>
    </source>
</evidence>
<dbReference type="RefSeq" id="WP_377340741.1">
    <property type="nucleotide sequence ID" value="NZ_JBHLUE010000016.1"/>
</dbReference>
<keyword evidence="9 13" id="KW-0227">DNA damage</keyword>
<dbReference type="InterPro" id="IPR004013">
    <property type="entry name" value="PHP_dom"/>
</dbReference>
<comment type="similarity">
    <text evidence="2 13">Belongs to the DNA polymerase type-C family. DnaE2 subfamily.</text>
</comment>
<dbReference type="Pfam" id="PF01336">
    <property type="entry name" value="tRNA_anti-codon"/>
    <property type="match status" value="1"/>
</dbReference>
<dbReference type="EMBL" id="JBHLUE010000016">
    <property type="protein sequence ID" value="MFC0566225.1"/>
    <property type="molecule type" value="Genomic_DNA"/>
</dbReference>
<evidence type="ECO:0000256" key="6">
    <source>
        <dbReference type="ARBA" id="ARBA00022679"/>
    </source>
</evidence>
<dbReference type="Proteomes" id="UP001589894">
    <property type="component" value="Unassembled WGS sequence"/>
</dbReference>
<evidence type="ECO:0000256" key="2">
    <source>
        <dbReference type="ARBA" id="ARBA00007391"/>
    </source>
</evidence>
<comment type="function">
    <text evidence="13">DNA polymerase involved in damage-induced mutagenesis and translesion synthesis (TLS). It is not the major replicative DNA polymerase.</text>
</comment>
<evidence type="ECO:0000256" key="4">
    <source>
        <dbReference type="ARBA" id="ARBA00017273"/>
    </source>
</evidence>
<dbReference type="NCBIfam" id="TIGR00594">
    <property type="entry name" value="polc"/>
    <property type="match status" value="1"/>
</dbReference>
<evidence type="ECO:0000256" key="13">
    <source>
        <dbReference type="HAMAP-Rule" id="MF_01902"/>
    </source>
</evidence>
<feature type="compositionally biased region" description="Low complexity" evidence="14">
    <location>
        <begin position="30"/>
        <end position="57"/>
    </location>
</feature>
<keyword evidence="8 13" id="KW-0235">DNA replication</keyword>
<evidence type="ECO:0000256" key="1">
    <source>
        <dbReference type="ARBA" id="ARBA00004496"/>
    </source>
</evidence>
<feature type="region of interest" description="Disordered" evidence="14">
    <location>
        <begin position="19"/>
        <end position="73"/>
    </location>
</feature>
<evidence type="ECO:0000256" key="5">
    <source>
        <dbReference type="ARBA" id="ARBA00022490"/>
    </source>
</evidence>
<evidence type="ECO:0000256" key="7">
    <source>
        <dbReference type="ARBA" id="ARBA00022695"/>
    </source>
</evidence>
<dbReference type="CDD" id="cd04485">
    <property type="entry name" value="DnaE_OBF"/>
    <property type="match status" value="1"/>
</dbReference>
<keyword evidence="7 13" id="KW-0548">Nucleotidyltransferase</keyword>
<dbReference type="PANTHER" id="PTHR32294:SF4">
    <property type="entry name" value="ERROR-PRONE DNA POLYMERASE"/>
    <property type="match status" value="1"/>
</dbReference>
<dbReference type="InterPro" id="IPR004805">
    <property type="entry name" value="DnaE2/DnaE/PolC"/>
</dbReference>
<feature type="region of interest" description="Disordered" evidence="14">
    <location>
        <begin position="1024"/>
        <end position="1055"/>
    </location>
</feature>
<dbReference type="HAMAP" id="MF_01902">
    <property type="entry name" value="DNApol_error_prone"/>
    <property type="match status" value="1"/>
</dbReference>
<dbReference type="InterPro" id="IPR023073">
    <property type="entry name" value="DnaE2"/>
</dbReference>
<evidence type="ECO:0000256" key="11">
    <source>
        <dbReference type="ARBA" id="ARBA00023204"/>
    </source>
</evidence>
<keyword evidence="10 13" id="KW-0239">DNA-directed DNA polymerase</keyword>
<proteinExistence type="inferred from homology"/>
<dbReference type="Pfam" id="PF07733">
    <property type="entry name" value="DNA_pol3_alpha"/>
    <property type="match status" value="1"/>
</dbReference>
<dbReference type="PANTHER" id="PTHR32294">
    <property type="entry name" value="DNA POLYMERASE III SUBUNIT ALPHA"/>
    <property type="match status" value="1"/>
</dbReference>
<dbReference type="Pfam" id="PF02811">
    <property type="entry name" value="PHP"/>
    <property type="match status" value="1"/>
</dbReference>
<dbReference type="InterPro" id="IPR011708">
    <property type="entry name" value="DNA_pol3_alpha_NTPase_dom"/>
</dbReference>
<dbReference type="Pfam" id="PF17657">
    <property type="entry name" value="DNA_pol3_finger"/>
    <property type="match status" value="1"/>
</dbReference>
<evidence type="ECO:0000256" key="12">
    <source>
        <dbReference type="ARBA" id="ARBA00049244"/>
    </source>
</evidence>
<keyword evidence="6 13" id="KW-0808">Transferase</keyword>
<dbReference type="SMART" id="SM00481">
    <property type="entry name" value="POLIIIAc"/>
    <property type="match status" value="1"/>
</dbReference>
<comment type="catalytic activity">
    <reaction evidence="12 13">
        <text>DNA(n) + a 2'-deoxyribonucleoside 5'-triphosphate = DNA(n+1) + diphosphate</text>
        <dbReference type="Rhea" id="RHEA:22508"/>
        <dbReference type="Rhea" id="RHEA-COMP:17339"/>
        <dbReference type="Rhea" id="RHEA-COMP:17340"/>
        <dbReference type="ChEBI" id="CHEBI:33019"/>
        <dbReference type="ChEBI" id="CHEBI:61560"/>
        <dbReference type="ChEBI" id="CHEBI:173112"/>
        <dbReference type="EC" id="2.7.7.7"/>
    </reaction>
</comment>
<evidence type="ECO:0000256" key="9">
    <source>
        <dbReference type="ARBA" id="ARBA00022763"/>
    </source>
</evidence>
<evidence type="ECO:0000313" key="16">
    <source>
        <dbReference type="EMBL" id="MFC0566225.1"/>
    </source>
</evidence>
<keyword evidence="11 13" id="KW-0234">DNA repair</keyword>
<dbReference type="InterPro" id="IPR004365">
    <property type="entry name" value="NA-bd_OB_tRNA"/>
</dbReference>
<organism evidence="16 17">
    <name type="scientific">Plantactinospora siamensis</name>
    <dbReference type="NCBI Taxonomy" id="555372"/>
    <lineage>
        <taxon>Bacteria</taxon>
        <taxon>Bacillati</taxon>
        <taxon>Actinomycetota</taxon>
        <taxon>Actinomycetes</taxon>
        <taxon>Micromonosporales</taxon>
        <taxon>Micromonosporaceae</taxon>
        <taxon>Plantactinospora</taxon>
    </lineage>
</organism>
<dbReference type="InterPro" id="IPR016195">
    <property type="entry name" value="Pol/histidinol_Pase-like"/>
</dbReference>